<feature type="compositionally biased region" description="Low complexity" evidence="1">
    <location>
        <begin position="154"/>
        <end position="163"/>
    </location>
</feature>
<reference evidence="3" key="1">
    <citation type="journal article" date="2015" name="Nature">
        <title>Complex archaea that bridge the gap between prokaryotes and eukaryotes.</title>
        <authorList>
            <person name="Spang A."/>
            <person name="Saw J.H."/>
            <person name="Jorgensen S.L."/>
            <person name="Zaremba-Niedzwiedzka K."/>
            <person name="Martijn J."/>
            <person name="Lind A.E."/>
            <person name="van Eijk R."/>
            <person name="Schleper C."/>
            <person name="Guy L."/>
            <person name="Ettema T.J."/>
        </authorList>
    </citation>
    <scope>NUCLEOTIDE SEQUENCE</scope>
</reference>
<feature type="region of interest" description="Disordered" evidence="1">
    <location>
        <begin position="154"/>
        <end position="205"/>
    </location>
</feature>
<sequence>MARERTVLSLMLLIMSMLMPAYQAQATGGYKVTVYLRPDEGPSGTESLVMVRAKPAIMGRYEYREILYLYLFYDGVNLVERVPSEKVGDRYEYSWDAMVTIPESTKGNHTIEVLVEYSSGRFNKHEVNFTVTDSLFVEGVIELTEKLLSQAILEGPRGPTGEPGRPGPIGNVGPQGLRGQQGEGSPGPMGPQGPEGPPGSSSKMAEERSLVATLVAIVSIALTFFQLVRKRT</sequence>
<proteinExistence type="predicted"/>
<comment type="caution">
    <text evidence="3">The sequence shown here is derived from an EMBL/GenBank/DDBJ whole genome shotgun (WGS) entry which is preliminary data.</text>
</comment>
<evidence type="ECO:0008006" key="4">
    <source>
        <dbReference type="Google" id="ProtNLM"/>
    </source>
</evidence>
<gene>
    <name evidence="3" type="ORF">LCGC14_2294650</name>
</gene>
<evidence type="ECO:0000313" key="3">
    <source>
        <dbReference type="EMBL" id="KKL51519.1"/>
    </source>
</evidence>
<evidence type="ECO:0000256" key="1">
    <source>
        <dbReference type="SAM" id="MobiDB-lite"/>
    </source>
</evidence>
<keyword evidence="2" id="KW-0472">Membrane</keyword>
<feature type="compositionally biased region" description="Pro residues" evidence="1">
    <location>
        <begin position="188"/>
        <end position="197"/>
    </location>
</feature>
<protein>
    <recommendedName>
        <fullName evidence="4">Collagen-like protein</fullName>
    </recommendedName>
</protein>
<accession>A0A0F9CQP8</accession>
<feature type="transmembrane region" description="Helical" evidence="2">
    <location>
        <begin position="210"/>
        <end position="228"/>
    </location>
</feature>
<dbReference type="Pfam" id="PF01391">
    <property type="entry name" value="Collagen"/>
    <property type="match status" value="1"/>
</dbReference>
<name>A0A0F9CQP8_9ZZZZ</name>
<dbReference type="EMBL" id="LAZR01032220">
    <property type="protein sequence ID" value="KKL51519.1"/>
    <property type="molecule type" value="Genomic_DNA"/>
</dbReference>
<keyword evidence="2" id="KW-1133">Transmembrane helix</keyword>
<organism evidence="3">
    <name type="scientific">marine sediment metagenome</name>
    <dbReference type="NCBI Taxonomy" id="412755"/>
    <lineage>
        <taxon>unclassified sequences</taxon>
        <taxon>metagenomes</taxon>
        <taxon>ecological metagenomes</taxon>
    </lineage>
</organism>
<keyword evidence="2" id="KW-0812">Transmembrane</keyword>
<dbReference type="AlphaFoldDB" id="A0A0F9CQP8"/>
<dbReference type="InterPro" id="IPR008160">
    <property type="entry name" value="Collagen"/>
</dbReference>
<dbReference type="PANTHER" id="PTHR24637">
    <property type="entry name" value="COLLAGEN"/>
    <property type="match status" value="1"/>
</dbReference>
<dbReference type="PANTHER" id="PTHR24637:SF421">
    <property type="entry name" value="CUTICLE COLLAGEN DPY-2"/>
    <property type="match status" value="1"/>
</dbReference>
<evidence type="ECO:0000256" key="2">
    <source>
        <dbReference type="SAM" id="Phobius"/>
    </source>
</evidence>